<sequence>MLMMDDNGTNSSVSTVPFYVAYGVQGFISVIGLLANAFIIFLLGRYPGVRSVANVYVGNLAVADLGFCLYSLVQTPLSVLEEDPGRGNENDSLSYQRGCDVGRVLAILLASASVYHLTAIAVERHHAITDPMDHLQRSTVKKALRTCLVLWAAAFLTAALDTVIRNGTTQHWNFTAQNLFECVFLKHLGTLSSGTNPLLILAILIFVMTYVAPACVMIPLYVRVFREVQKSTRFAAREFRNDRQAVRMVVVVTVFFLVCWLPFHVTSVVIASLGYHGDEEALHACWAFGLVNSAANPFLYALLGRKFRAQIQVMLSSAVPCKRKDRQRQGNATQRDNTTVSQSETTYL</sequence>
<dbReference type="InterPro" id="IPR017452">
    <property type="entry name" value="GPCR_Rhodpsn_7TM"/>
</dbReference>
<keyword evidence="3 9" id="KW-0812">Transmembrane</keyword>
<dbReference type="GO" id="GO:0007218">
    <property type="term" value="P:neuropeptide signaling pathway"/>
    <property type="evidence" value="ECO:0007669"/>
    <property type="project" value="TreeGrafter"/>
</dbReference>
<dbReference type="SUPFAM" id="SSF81321">
    <property type="entry name" value="Family A G protein-coupled receptor-like"/>
    <property type="match status" value="1"/>
</dbReference>
<protein>
    <submittedName>
        <fullName evidence="13">TAAR5 protein</fullName>
    </submittedName>
</protein>
<evidence type="ECO:0000313" key="14">
    <source>
        <dbReference type="Proteomes" id="UP000838412"/>
    </source>
</evidence>
<organism evidence="13 14">
    <name type="scientific">Branchiostoma lanceolatum</name>
    <name type="common">Common lancelet</name>
    <name type="synonym">Amphioxus lanceolatum</name>
    <dbReference type="NCBI Taxonomy" id="7740"/>
    <lineage>
        <taxon>Eukaryota</taxon>
        <taxon>Metazoa</taxon>
        <taxon>Chordata</taxon>
        <taxon>Cephalochordata</taxon>
        <taxon>Leptocardii</taxon>
        <taxon>Amphioxiformes</taxon>
        <taxon>Branchiostomatidae</taxon>
        <taxon>Branchiostoma</taxon>
    </lineage>
</organism>
<evidence type="ECO:0000256" key="2">
    <source>
        <dbReference type="ARBA" id="ARBA00022475"/>
    </source>
</evidence>
<feature type="transmembrane region" description="Helical" evidence="11">
    <location>
        <begin position="143"/>
        <end position="164"/>
    </location>
</feature>
<feature type="transmembrane region" description="Helical" evidence="11">
    <location>
        <begin position="281"/>
        <end position="303"/>
    </location>
</feature>
<feature type="transmembrane region" description="Helical" evidence="11">
    <location>
        <begin position="20"/>
        <end position="43"/>
    </location>
</feature>
<evidence type="ECO:0000256" key="3">
    <source>
        <dbReference type="ARBA" id="ARBA00022692"/>
    </source>
</evidence>
<dbReference type="Gene3D" id="1.20.1070.10">
    <property type="entry name" value="Rhodopsin 7-helix transmembrane proteins"/>
    <property type="match status" value="1"/>
</dbReference>
<comment type="subcellular location">
    <subcellularLocation>
        <location evidence="1">Cell membrane</location>
        <topology evidence="1">Multi-pass membrane protein</topology>
    </subcellularLocation>
</comment>
<dbReference type="Pfam" id="PF00001">
    <property type="entry name" value="7tm_1"/>
    <property type="match status" value="1"/>
</dbReference>
<dbReference type="GO" id="GO:0004930">
    <property type="term" value="F:G protein-coupled receptor activity"/>
    <property type="evidence" value="ECO:0007669"/>
    <property type="project" value="UniProtKB-KW"/>
</dbReference>
<dbReference type="OrthoDB" id="10008828at2759"/>
<evidence type="ECO:0000256" key="10">
    <source>
        <dbReference type="SAM" id="MobiDB-lite"/>
    </source>
</evidence>
<feature type="transmembrane region" description="Helical" evidence="11">
    <location>
        <begin position="55"/>
        <end position="73"/>
    </location>
</feature>
<keyword evidence="4 11" id="KW-1133">Transmembrane helix</keyword>
<feature type="region of interest" description="Disordered" evidence="10">
    <location>
        <begin position="322"/>
        <end position="348"/>
    </location>
</feature>
<evidence type="ECO:0000256" key="6">
    <source>
        <dbReference type="ARBA" id="ARBA00023136"/>
    </source>
</evidence>
<evidence type="ECO:0000256" key="7">
    <source>
        <dbReference type="ARBA" id="ARBA00023170"/>
    </source>
</evidence>
<feature type="compositionally biased region" description="Polar residues" evidence="10">
    <location>
        <begin position="329"/>
        <end position="348"/>
    </location>
</feature>
<dbReference type="GO" id="GO:0043005">
    <property type="term" value="C:neuron projection"/>
    <property type="evidence" value="ECO:0007669"/>
    <property type="project" value="TreeGrafter"/>
</dbReference>
<evidence type="ECO:0000256" key="5">
    <source>
        <dbReference type="ARBA" id="ARBA00023040"/>
    </source>
</evidence>
<dbReference type="CDD" id="cd00637">
    <property type="entry name" value="7tm_classA_rhodopsin-like"/>
    <property type="match status" value="1"/>
</dbReference>
<dbReference type="InterPro" id="IPR000276">
    <property type="entry name" value="GPCR_Rhodpsn"/>
</dbReference>
<evidence type="ECO:0000259" key="12">
    <source>
        <dbReference type="PROSITE" id="PS50262"/>
    </source>
</evidence>
<dbReference type="PROSITE" id="PS00237">
    <property type="entry name" value="G_PROTEIN_RECEP_F1_1"/>
    <property type="match status" value="1"/>
</dbReference>
<gene>
    <name evidence="13" type="primary">TAAR5</name>
    <name evidence="13" type="ORF">BLAG_LOCUS18983</name>
</gene>
<evidence type="ECO:0000256" key="4">
    <source>
        <dbReference type="ARBA" id="ARBA00022989"/>
    </source>
</evidence>
<comment type="similarity">
    <text evidence="9">Belongs to the G-protein coupled receptor 1 family.</text>
</comment>
<evidence type="ECO:0000256" key="11">
    <source>
        <dbReference type="SAM" id="Phobius"/>
    </source>
</evidence>
<keyword evidence="5 9" id="KW-0297">G-protein coupled receptor</keyword>
<proteinExistence type="inferred from homology"/>
<dbReference type="PANTHER" id="PTHR24229:SF112">
    <property type="entry name" value="CHEMOKINE-LIKE RECEPTOR 1"/>
    <property type="match status" value="1"/>
</dbReference>
<dbReference type="AlphaFoldDB" id="A0A8K0EQD0"/>
<dbReference type="PANTHER" id="PTHR24229">
    <property type="entry name" value="NEUROPEPTIDES RECEPTOR"/>
    <property type="match status" value="1"/>
</dbReference>
<evidence type="ECO:0000256" key="8">
    <source>
        <dbReference type="ARBA" id="ARBA00023224"/>
    </source>
</evidence>
<feature type="transmembrane region" description="Helical" evidence="11">
    <location>
        <begin position="198"/>
        <end position="224"/>
    </location>
</feature>
<dbReference type="EMBL" id="OV696690">
    <property type="protein sequence ID" value="CAH1264720.1"/>
    <property type="molecule type" value="Genomic_DNA"/>
</dbReference>
<keyword evidence="8 9" id="KW-0807">Transducer</keyword>
<reference evidence="13" key="1">
    <citation type="submission" date="2022-01" db="EMBL/GenBank/DDBJ databases">
        <authorList>
            <person name="Braso-Vives M."/>
        </authorList>
    </citation>
    <scope>NUCLEOTIDE SEQUENCE</scope>
</reference>
<dbReference type="GO" id="GO:0005886">
    <property type="term" value="C:plasma membrane"/>
    <property type="evidence" value="ECO:0007669"/>
    <property type="project" value="UniProtKB-SubCell"/>
</dbReference>
<keyword evidence="6 11" id="KW-0472">Membrane</keyword>
<evidence type="ECO:0000256" key="9">
    <source>
        <dbReference type="RuleBase" id="RU000688"/>
    </source>
</evidence>
<name>A0A8K0EQD0_BRALA</name>
<dbReference type="FunFam" id="1.20.1070.10:FF:000475">
    <property type="entry name" value="Uncharacterized protein"/>
    <property type="match status" value="1"/>
</dbReference>
<keyword evidence="14" id="KW-1185">Reference proteome</keyword>
<accession>A0A8K0EQD0</accession>
<dbReference type="Proteomes" id="UP000838412">
    <property type="component" value="Chromosome 5"/>
</dbReference>
<dbReference type="PRINTS" id="PR00237">
    <property type="entry name" value="GPCRRHODOPSN"/>
</dbReference>
<feature type="transmembrane region" description="Helical" evidence="11">
    <location>
        <begin position="245"/>
        <end position="275"/>
    </location>
</feature>
<evidence type="ECO:0000256" key="1">
    <source>
        <dbReference type="ARBA" id="ARBA00004651"/>
    </source>
</evidence>
<feature type="domain" description="G-protein coupled receptors family 1 profile" evidence="12">
    <location>
        <begin position="35"/>
        <end position="300"/>
    </location>
</feature>
<evidence type="ECO:0000313" key="13">
    <source>
        <dbReference type="EMBL" id="CAH1264720.1"/>
    </source>
</evidence>
<keyword evidence="2" id="KW-1003">Cell membrane</keyword>
<dbReference type="GO" id="GO:0042923">
    <property type="term" value="F:neuropeptide binding"/>
    <property type="evidence" value="ECO:0007669"/>
    <property type="project" value="TreeGrafter"/>
</dbReference>
<keyword evidence="7 9" id="KW-0675">Receptor</keyword>
<feature type="transmembrane region" description="Helical" evidence="11">
    <location>
        <begin position="101"/>
        <end position="122"/>
    </location>
</feature>
<dbReference type="PROSITE" id="PS50262">
    <property type="entry name" value="G_PROTEIN_RECEP_F1_2"/>
    <property type="match status" value="1"/>
</dbReference>